<evidence type="ECO:0000313" key="2">
    <source>
        <dbReference type="Proteomes" id="UP000315131"/>
    </source>
</evidence>
<sequence length="276" mass="32605">MTKETDNLQAYLSNPQPFSLLDLNVEGKDISSLYRELHFRAEEEFKEHCYRSMKNYTFQKFRLSVFYRRYQFLLRHLNDLCYWAYRRETEFPAELKKAMNYKPVFNNPWGVKEYSGKINFKPKIKTQQHLNKEIRNYLSKFFKLPLQCIREDSNLYTLSLVSGFFETVAGQNSDIRIEDLNSRSLSMAVNDLPLVREGKKYKIFIDDLLKDRNGQQELYLTSEVEPDGFLDHVINLSLCLMEIPPEIEKYLTNPDGLDEAQTVGDLLAVFQITQSR</sequence>
<organism evidence="1 2">
    <name type="scientific">Christiangramia sabulilitoris</name>
    <dbReference type="NCBI Taxonomy" id="2583991"/>
    <lineage>
        <taxon>Bacteria</taxon>
        <taxon>Pseudomonadati</taxon>
        <taxon>Bacteroidota</taxon>
        <taxon>Flavobacteriia</taxon>
        <taxon>Flavobacteriales</taxon>
        <taxon>Flavobacteriaceae</taxon>
        <taxon>Christiangramia</taxon>
    </lineage>
</organism>
<dbReference type="Proteomes" id="UP000315131">
    <property type="component" value="Unassembled WGS sequence"/>
</dbReference>
<dbReference type="EMBL" id="VHSF01000001">
    <property type="protein sequence ID" value="TRO66941.1"/>
    <property type="molecule type" value="Genomic_DNA"/>
</dbReference>
<gene>
    <name evidence="1" type="ORF">FGM01_03360</name>
</gene>
<dbReference type="RefSeq" id="WP_143409720.1">
    <property type="nucleotide sequence ID" value="NZ_VHSF01000001.1"/>
</dbReference>
<reference evidence="1 2" key="1">
    <citation type="submission" date="2019-06" db="EMBL/GenBank/DDBJ databases">
        <title>Gramella sabulilitoris sp. nov., isolated from a marine sand.</title>
        <authorList>
            <person name="Yoon J.-H."/>
        </authorList>
    </citation>
    <scope>NUCLEOTIDE SEQUENCE [LARGE SCALE GENOMIC DNA]</scope>
    <source>
        <strain evidence="1 2">HSMS-1</strain>
    </source>
</reference>
<proteinExistence type="predicted"/>
<keyword evidence="2" id="KW-1185">Reference proteome</keyword>
<name>A0A550I7K9_9FLAO</name>
<dbReference type="OrthoDB" id="9998650at2"/>
<comment type="caution">
    <text evidence="1">The sequence shown here is derived from an EMBL/GenBank/DDBJ whole genome shotgun (WGS) entry which is preliminary data.</text>
</comment>
<protein>
    <submittedName>
        <fullName evidence="1">Uncharacterized protein</fullName>
    </submittedName>
</protein>
<dbReference type="AlphaFoldDB" id="A0A550I7K9"/>
<accession>A0A550I7K9</accession>
<evidence type="ECO:0000313" key="1">
    <source>
        <dbReference type="EMBL" id="TRO66941.1"/>
    </source>
</evidence>